<comment type="caution">
    <text evidence="1">Lacks conserved residue(s) required for the propagation of feature annotation.</text>
</comment>
<gene>
    <name evidence="3" type="ORF">SINV_10503</name>
</gene>
<evidence type="ECO:0000313" key="3">
    <source>
        <dbReference type="EMBL" id="EFZ10356.1"/>
    </source>
</evidence>
<dbReference type="InterPro" id="IPR000569">
    <property type="entry name" value="HECT_dom"/>
</dbReference>
<dbReference type="AlphaFoldDB" id="E9J9Z7"/>
<proteinExistence type="predicted"/>
<protein>
    <recommendedName>
        <fullName evidence="2">HECT domain-containing protein</fullName>
    </recommendedName>
</protein>
<sequence>MISQQTGFHLHMLAEIKSIQNYGAKTVFSNSSFNSLNLPVHETYDKLHTNLLKAIHKCSERFEFA</sequence>
<reference evidence="3" key="1">
    <citation type="journal article" date="2011" name="Proc. Natl. Acad. Sci. U.S.A.">
        <title>The genome of the fire ant Solenopsis invicta.</title>
        <authorList>
            <person name="Wurm Y."/>
            <person name="Wang J."/>
            <person name="Riba-Grognuz O."/>
            <person name="Corona M."/>
            <person name="Nygaard S."/>
            <person name="Hunt B.G."/>
            <person name="Ingram K.K."/>
            <person name="Falquet L."/>
            <person name="Nipitwattanaphon M."/>
            <person name="Gotzek D."/>
            <person name="Dijkstra M.B."/>
            <person name="Oettler J."/>
            <person name="Comtesse F."/>
            <person name="Shih C.J."/>
            <person name="Wu W.J."/>
            <person name="Yang C.C."/>
            <person name="Thomas J."/>
            <person name="Beaudoing E."/>
            <person name="Pradervand S."/>
            <person name="Flegel V."/>
            <person name="Cook E.D."/>
            <person name="Fabbretti R."/>
            <person name="Stockinger H."/>
            <person name="Long L."/>
            <person name="Farmerie W.G."/>
            <person name="Oakey J."/>
            <person name="Boomsma J.J."/>
            <person name="Pamilo P."/>
            <person name="Yi S.V."/>
            <person name="Heinze J."/>
            <person name="Goodisman M.A."/>
            <person name="Farinelli L."/>
            <person name="Harshman K."/>
            <person name="Hulo N."/>
            <person name="Cerutti L."/>
            <person name="Xenarios I."/>
            <person name="Shoemaker D."/>
            <person name="Keller L."/>
        </authorList>
    </citation>
    <scope>NUCLEOTIDE SEQUENCE [LARGE SCALE GENOMIC DNA]</scope>
</reference>
<dbReference type="GO" id="GO:0004842">
    <property type="term" value="F:ubiquitin-protein transferase activity"/>
    <property type="evidence" value="ECO:0007669"/>
    <property type="project" value="InterPro"/>
</dbReference>
<name>E9J9Z7_SOLIN</name>
<dbReference type="PROSITE" id="PS50237">
    <property type="entry name" value="HECT"/>
    <property type="match status" value="1"/>
</dbReference>
<organism>
    <name type="scientific">Solenopsis invicta</name>
    <name type="common">Red imported fire ant</name>
    <name type="synonym">Solenopsis wagneri</name>
    <dbReference type="NCBI Taxonomy" id="13686"/>
    <lineage>
        <taxon>Eukaryota</taxon>
        <taxon>Metazoa</taxon>
        <taxon>Ecdysozoa</taxon>
        <taxon>Arthropoda</taxon>
        <taxon>Hexapoda</taxon>
        <taxon>Insecta</taxon>
        <taxon>Pterygota</taxon>
        <taxon>Neoptera</taxon>
        <taxon>Endopterygota</taxon>
        <taxon>Hymenoptera</taxon>
        <taxon>Apocrita</taxon>
        <taxon>Aculeata</taxon>
        <taxon>Formicoidea</taxon>
        <taxon>Formicidae</taxon>
        <taxon>Myrmicinae</taxon>
        <taxon>Solenopsis</taxon>
    </lineage>
</organism>
<feature type="non-terminal residue" evidence="3">
    <location>
        <position position="65"/>
    </location>
</feature>
<feature type="domain" description="HECT" evidence="2">
    <location>
        <begin position="29"/>
        <end position="65"/>
    </location>
</feature>
<dbReference type="Gene3D" id="3.30.2410.10">
    <property type="entry name" value="Hect, E3 ligase catalytic domain"/>
    <property type="match status" value="1"/>
</dbReference>
<accession>E9J9Z7</accession>
<keyword evidence="1" id="KW-0833">Ubl conjugation pathway</keyword>
<dbReference type="EMBL" id="GL769626">
    <property type="protein sequence ID" value="EFZ10356.1"/>
    <property type="molecule type" value="Genomic_DNA"/>
</dbReference>
<evidence type="ECO:0000259" key="2">
    <source>
        <dbReference type="PROSITE" id="PS50237"/>
    </source>
</evidence>
<evidence type="ECO:0000256" key="1">
    <source>
        <dbReference type="PROSITE-ProRule" id="PRU00104"/>
    </source>
</evidence>
<dbReference type="HOGENOM" id="CLU_2852497_0_0_1"/>